<protein>
    <submittedName>
        <fullName evidence="1">Putative lps biosynthesis protein wbpg</fullName>
    </submittedName>
</protein>
<dbReference type="InterPro" id="IPR014729">
    <property type="entry name" value="Rossmann-like_a/b/a_fold"/>
</dbReference>
<name>A0A0W8F1I5_9ZZZZ</name>
<accession>A0A0W8F1I5</accession>
<proteinExistence type="predicted"/>
<dbReference type="EMBL" id="LNQE01001640">
    <property type="protein sequence ID" value="KUG14590.1"/>
    <property type="molecule type" value="Genomic_DNA"/>
</dbReference>
<dbReference type="AlphaFoldDB" id="A0A0W8F1I5"/>
<evidence type="ECO:0000313" key="1">
    <source>
        <dbReference type="EMBL" id="KUG14590.1"/>
    </source>
</evidence>
<gene>
    <name evidence="1" type="ORF">ASZ90_015772</name>
</gene>
<dbReference type="NCBIfam" id="TIGR03573">
    <property type="entry name" value="WbuX"/>
    <property type="match status" value="1"/>
</dbReference>
<dbReference type="InterPro" id="IPR020022">
    <property type="entry name" value="N-acetyl_sugar_amidoTrfase"/>
</dbReference>
<organism evidence="1">
    <name type="scientific">hydrocarbon metagenome</name>
    <dbReference type="NCBI Taxonomy" id="938273"/>
    <lineage>
        <taxon>unclassified sequences</taxon>
        <taxon>metagenomes</taxon>
        <taxon>ecological metagenomes</taxon>
    </lineage>
</organism>
<reference evidence="1" key="1">
    <citation type="journal article" date="2015" name="Proc. Natl. Acad. Sci. U.S.A.">
        <title>Networks of energetic and metabolic interactions define dynamics in microbial communities.</title>
        <authorList>
            <person name="Embree M."/>
            <person name="Liu J.K."/>
            <person name="Al-Bassam M.M."/>
            <person name="Zengler K."/>
        </authorList>
    </citation>
    <scope>NUCLEOTIDE SEQUENCE</scope>
</reference>
<dbReference type="Gene3D" id="3.40.50.620">
    <property type="entry name" value="HUPs"/>
    <property type="match status" value="1"/>
</dbReference>
<sequence>MEPIPGTLCSRCVLDTTVPGITFDSLGECSFCKIHESLERNHPLNEEGKHQFSTLINRIKREGKNQEYDCIVGVSGGRDSTYTLHIAVEMGLRPLAVHFDNGWNSEIAVSNIKNATDILDVDLFTVVADWEEFKDLQKAFLWASVPDAEVPTDYAIISVLMQIANKNQVKYVFNGHSFRTEGVAPIGWTYMDGKYIRSIHARYGHLKITSFPLMSLTELMYYTFIRHIRMIDVPEFIEYTHAEVEDVLKNRLGWRYYGGHHHESVYTEFFQSYYLPNKFGIDKRKLEYSALIRSGQMKREDALKELQQPYPYNREIIDYTLSKLGLTREEFQTIMDAPVKTFKDYPSHYPTIRASKYFIKLACSLHLLPPVFYEKYLGG</sequence>
<comment type="caution">
    <text evidence="1">The sequence shown here is derived from an EMBL/GenBank/DDBJ whole genome shotgun (WGS) entry which is preliminary data.</text>
</comment>
<dbReference type="SUPFAM" id="SSF52402">
    <property type="entry name" value="Adenine nucleotide alpha hydrolases-like"/>
    <property type="match status" value="1"/>
</dbReference>